<dbReference type="OrthoDB" id="5106522at2759"/>
<organism evidence="2 3">
    <name type="scientific">Fusarium culmorum</name>
    <dbReference type="NCBI Taxonomy" id="5516"/>
    <lineage>
        <taxon>Eukaryota</taxon>
        <taxon>Fungi</taxon>
        <taxon>Dikarya</taxon>
        <taxon>Ascomycota</taxon>
        <taxon>Pezizomycotina</taxon>
        <taxon>Sordariomycetes</taxon>
        <taxon>Hypocreomycetidae</taxon>
        <taxon>Hypocreales</taxon>
        <taxon>Nectriaceae</taxon>
        <taxon>Fusarium</taxon>
    </lineage>
</organism>
<evidence type="ECO:0000256" key="1">
    <source>
        <dbReference type="SAM" id="MobiDB-lite"/>
    </source>
</evidence>
<evidence type="ECO:0000313" key="3">
    <source>
        <dbReference type="Proteomes" id="UP000241587"/>
    </source>
</evidence>
<keyword evidence="3" id="KW-1185">Reference proteome</keyword>
<sequence>MNMTTIKEQSSSQCIERADAEKSNNGTSSDDAARKLKSNLVWKLDIRILPICALIYLLCFLDRANIGKIHHAADRSAEI</sequence>
<proteinExistence type="predicted"/>
<reference evidence="2 3" key="1">
    <citation type="submission" date="2018-02" db="EMBL/GenBank/DDBJ databases">
        <title>Fusarium culmorum secondary metabolites in fungal-bacterial-plant interactions.</title>
        <authorList>
            <person name="Schmidt R."/>
        </authorList>
    </citation>
    <scope>NUCLEOTIDE SEQUENCE [LARGE SCALE GENOMIC DNA]</scope>
    <source>
        <strain evidence="2 3">PV</strain>
    </source>
</reference>
<feature type="compositionally biased region" description="Polar residues" evidence="1">
    <location>
        <begin position="1"/>
        <end position="14"/>
    </location>
</feature>
<comment type="caution">
    <text evidence="2">The sequence shown here is derived from an EMBL/GenBank/DDBJ whole genome shotgun (WGS) entry which is preliminary data.</text>
</comment>
<dbReference type="AlphaFoldDB" id="A0A2T4H7Y2"/>
<dbReference type="Proteomes" id="UP000241587">
    <property type="component" value="Unassembled WGS sequence"/>
</dbReference>
<dbReference type="EMBL" id="PVEM01000001">
    <property type="protein sequence ID" value="PTD11889.1"/>
    <property type="molecule type" value="Genomic_DNA"/>
</dbReference>
<accession>A0A2T4H7Y2</accession>
<feature type="region of interest" description="Disordered" evidence="1">
    <location>
        <begin position="1"/>
        <end position="31"/>
    </location>
</feature>
<gene>
    <name evidence="2" type="ORF">FCULG_00004971</name>
</gene>
<protein>
    <recommendedName>
        <fullName evidence="4">Major facilitator superfamily (MFS) profile domain-containing protein</fullName>
    </recommendedName>
</protein>
<evidence type="ECO:0000313" key="2">
    <source>
        <dbReference type="EMBL" id="PTD11889.1"/>
    </source>
</evidence>
<name>A0A2T4H7Y2_FUSCU</name>
<evidence type="ECO:0008006" key="4">
    <source>
        <dbReference type="Google" id="ProtNLM"/>
    </source>
</evidence>